<evidence type="ECO:0000313" key="2">
    <source>
        <dbReference type="EMBL" id="PYH64569.1"/>
    </source>
</evidence>
<dbReference type="RefSeq" id="XP_025558363.1">
    <property type="nucleotide sequence ID" value="XM_025711817.1"/>
</dbReference>
<feature type="domain" description="2EXR" evidence="1">
    <location>
        <begin position="4"/>
        <end position="103"/>
    </location>
</feature>
<name>A0A319AWG8_ASPVC</name>
<protein>
    <recommendedName>
        <fullName evidence="1">2EXR domain-containing protein</fullName>
    </recommendedName>
</protein>
<evidence type="ECO:0000259" key="1">
    <source>
        <dbReference type="Pfam" id="PF20150"/>
    </source>
</evidence>
<sequence>MKSFFFFPQLPWEIRDAIWRLCLPGPQIVEFDRPICDNEPCRGFCGVHHRYHLRLPALAAVCQESRLLVLREYYNPEADAEIPRPYYPAAYEHVVFRPGIDILHFNWDEGDLGAYDLWNVEDNAISYFCAVTRKAVHNPISITDRHLRQEFDEPFFAGNVRVAALDKYAMRDHWLVLIRTVSFDFKDDAEALQSGLFGEFELDPVRYVDPYDSDTLHRYHQLWQTQNPTGITTCNTTVPVTPKTLWTREIQQAAAAEFFALLEDDHQPLRDRLARWKEYIDRRWVWNVFYRMAEEAKAGAPVSVPDRDVLFLPPYPGYDWQDDEETYDYFRSKYTLNRDHPWIQAVLDKMPVFQPMIVFRHRMGIGCNGWHLYVVEGS</sequence>
<dbReference type="PANTHER" id="PTHR35910:SF1">
    <property type="entry name" value="2EXR DOMAIN-CONTAINING PROTEIN"/>
    <property type="match status" value="1"/>
</dbReference>
<accession>A0A319AWG8</accession>
<dbReference type="PANTHER" id="PTHR35910">
    <property type="entry name" value="2EXR DOMAIN-CONTAINING PROTEIN"/>
    <property type="match status" value="1"/>
</dbReference>
<dbReference type="AlphaFoldDB" id="A0A319AWG8"/>
<evidence type="ECO:0000313" key="3">
    <source>
        <dbReference type="Proteomes" id="UP000248405"/>
    </source>
</evidence>
<dbReference type="EMBL" id="KZ821643">
    <property type="protein sequence ID" value="PYH64569.1"/>
    <property type="molecule type" value="Genomic_DNA"/>
</dbReference>
<keyword evidence="3" id="KW-1185">Reference proteome</keyword>
<reference evidence="2" key="1">
    <citation type="submission" date="2016-12" db="EMBL/GenBank/DDBJ databases">
        <title>The genomes of Aspergillus section Nigri reveals drivers in fungal speciation.</title>
        <authorList>
            <consortium name="DOE Joint Genome Institute"/>
            <person name="Vesth T.C."/>
            <person name="Nybo J."/>
            <person name="Theobald S."/>
            <person name="Brandl J."/>
            <person name="Frisvad J.C."/>
            <person name="Nielsen K.F."/>
            <person name="Lyhne E.K."/>
            <person name="Kogle M.E."/>
            <person name="Kuo A."/>
            <person name="Riley R."/>
            <person name="Clum A."/>
            <person name="Nolan M."/>
            <person name="Lipzen A."/>
            <person name="Salamov A."/>
            <person name="Henrissat B."/>
            <person name="Wiebenga A."/>
            <person name="De Vries R.P."/>
            <person name="Grigoriev I.V."/>
            <person name="Mortensen U.H."/>
            <person name="Andersen M.R."/>
            <person name="Baker S.E."/>
        </authorList>
    </citation>
    <scope>NUCLEOTIDE SEQUENCE [LARGE SCALE GENOMIC DNA]</scope>
    <source>
        <strain evidence="2">CBS 113365</strain>
    </source>
</reference>
<dbReference type="Proteomes" id="UP000248405">
    <property type="component" value="Unassembled WGS sequence"/>
</dbReference>
<dbReference type="Pfam" id="PF20150">
    <property type="entry name" value="2EXR"/>
    <property type="match status" value="1"/>
</dbReference>
<proteinExistence type="predicted"/>
<organism evidence="2 3">
    <name type="scientific">Aspergillus vadensis (strain CBS 113365 / IMI 142717 / IBT 24658)</name>
    <dbReference type="NCBI Taxonomy" id="1448311"/>
    <lineage>
        <taxon>Eukaryota</taxon>
        <taxon>Fungi</taxon>
        <taxon>Dikarya</taxon>
        <taxon>Ascomycota</taxon>
        <taxon>Pezizomycotina</taxon>
        <taxon>Eurotiomycetes</taxon>
        <taxon>Eurotiomycetidae</taxon>
        <taxon>Eurotiales</taxon>
        <taxon>Aspergillaceae</taxon>
        <taxon>Aspergillus</taxon>
        <taxon>Aspergillus subgen. Circumdati</taxon>
    </lineage>
</organism>
<dbReference type="GeneID" id="37216409"/>
<gene>
    <name evidence="2" type="ORF">BO88DRAFT_474374</name>
</gene>
<dbReference type="OrthoDB" id="3540486at2759"/>
<dbReference type="InterPro" id="IPR045518">
    <property type="entry name" value="2EXR"/>
</dbReference>